<protein>
    <submittedName>
        <fullName evidence="3">Glycine dehydrogenase (Aminomethyl-transferring)</fullName>
        <ecNumber evidence="3">1.4.4.2</ecNumber>
    </submittedName>
</protein>
<accession>A0AAW6NJ30</accession>
<evidence type="ECO:0000313" key="3">
    <source>
        <dbReference type="EMBL" id="MDF3635919.1"/>
    </source>
</evidence>
<dbReference type="PANTHER" id="PTHR11773">
    <property type="entry name" value="GLYCINE DEHYDROGENASE, DECARBOXYLATING"/>
    <property type="match status" value="1"/>
</dbReference>
<dbReference type="Pfam" id="PF21478">
    <property type="entry name" value="GcvP2_C"/>
    <property type="match status" value="1"/>
</dbReference>
<dbReference type="EC" id="1.4.4.2" evidence="3"/>
<organism evidence="3 4">
    <name type="scientific">Enterobacter cloacae</name>
    <dbReference type="NCBI Taxonomy" id="550"/>
    <lineage>
        <taxon>Bacteria</taxon>
        <taxon>Pseudomonadati</taxon>
        <taxon>Pseudomonadota</taxon>
        <taxon>Gammaproteobacteria</taxon>
        <taxon>Enterobacterales</taxon>
        <taxon>Enterobacteriaceae</taxon>
        <taxon>Enterobacter</taxon>
        <taxon>Enterobacter cloacae complex</taxon>
    </lineage>
</organism>
<sequence>GRDGRVAHECILDIRPLKEETGISELDIAKRLIDYGFHAPTMSFPVAGTLMVEPTESESKVELDRFINAMLAIRSEIDRVKGGEWTLEDNPLVNAPHTQNELVAEWNHGYTRELAVFPAGVANKYWPTVKRLDDVYGDRNLFCSCVPMSEYQ</sequence>
<dbReference type="PANTHER" id="PTHR11773:SF13">
    <property type="entry name" value="GLYCINE DEHYDROGENASE (DECARBOXYLATING)"/>
    <property type="match status" value="1"/>
</dbReference>
<dbReference type="SUPFAM" id="SSF53383">
    <property type="entry name" value="PLP-dependent transferases"/>
    <property type="match status" value="1"/>
</dbReference>
<dbReference type="Proteomes" id="UP001215180">
    <property type="component" value="Unassembled WGS sequence"/>
</dbReference>
<evidence type="ECO:0000313" key="4">
    <source>
        <dbReference type="Proteomes" id="UP001215180"/>
    </source>
</evidence>
<dbReference type="GO" id="GO:0030170">
    <property type="term" value="F:pyridoxal phosphate binding"/>
    <property type="evidence" value="ECO:0007669"/>
    <property type="project" value="TreeGrafter"/>
</dbReference>
<dbReference type="GO" id="GO:0019464">
    <property type="term" value="P:glycine decarboxylation via glycine cleavage system"/>
    <property type="evidence" value="ECO:0007669"/>
    <property type="project" value="TreeGrafter"/>
</dbReference>
<dbReference type="InterPro" id="IPR020581">
    <property type="entry name" value="GDC_P"/>
</dbReference>
<dbReference type="InterPro" id="IPR015424">
    <property type="entry name" value="PyrdxlP-dep_Trfase"/>
</dbReference>
<gene>
    <name evidence="3" type="ORF">P3S46_01640</name>
</gene>
<name>A0AAW6NJ30_ENTCL</name>
<proteinExistence type="predicted"/>
<feature type="non-terminal residue" evidence="3">
    <location>
        <position position="1"/>
    </location>
</feature>
<dbReference type="GO" id="GO:0004375">
    <property type="term" value="F:glycine dehydrogenase (decarboxylating) activity"/>
    <property type="evidence" value="ECO:0007669"/>
    <property type="project" value="UniProtKB-EC"/>
</dbReference>
<dbReference type="GO" id="GO:0016594">
    <property type="term" value="F:glycine binding"/>
    <property type="evidence" value="ECO:0007669"/>
    <property type="project" value="TreeGrafter"/>
</dbReference>
<dbReference type="EMBL" id="JARJGR010000236">
    <property type="protein sequence ID" value="MDF3635919.1"/>
    <property type="molecule type" value="Genomic_DNA"/>
</dbReference>
<dbReference type="GO" id="GO:0005960">
    <property type="term" value="C:glycine cleavage complex"/>
    <property type="evidence" value="ECO:0007669"/>
    <property type="project" value="TreeGrafter"/>
</dbReference>
<dbReference type="InterPro" id="IPR015422">
    <property type="entry name" value="PyrdxlP-dep_Trfase_small"/>
</dbReference>
<evidence type="ECO:0000259" key="2">
    <source>
        <dbReference type="Pfam" id="PF21478"/>
    </source>
</evidence>
<keyword evidence="1" id="KW-0663">Pyridoxal phosphate</keyword>
<evidence type="ECO:0000256" key="1">
    <source>
        <dbReference type="ARBA" id="ARBA00022898"/>
    </source>
</evidence>
<dbReference type="GO" id="GO:0005829">
    <property type="term" value="C:cytosol"/>
    <property type="evidence" value="ECO:0007669"/>
    <property type="project" value="TreeGrafter"/>
</dbReference>
<keyword evidence="3" id="KW-0560">Oxidoreductase</keyword>
<feature type="domain" description="Glycine dehydrogenase C-terminal" evidence="2">
    <location>
        <begin position="2"/>
        <end position="97"/>
    </location>
</feature>
<reference evidence="3" key="1">
    <citation type="submission" date="2023-03" db="EMBL/GenBank/DDBJ databases">
        <title>A Study on Prevalence and Characterization of Enterobacter cloacae strains in China.</title>
        <authorList>
            <person name="Zheng Z."/>
        </authorList>
    </citation>
    <scope>NUCLEOTIDE SEQUENCE</scope>
    <source>
        <strain evidence="3">EC77</strain>
    </source>
</reference>
<comment type="caution">
    <text evidence="3">The sequence shown here is derived from an EMBL/GenBank/DDBJ whole genome shotgun (WGS) entry which is preliminary data.</text>
</comment>
<dbReference type="Gene3D" id="3.90.1150.10">
    <property type="entry name" value="Aspartate Aminotransferase, domain 1"/>
    <property type="match status" value="1"/>
</dbReference>
<dbReference type="AlphaFoldDB" id="A0AAW6NJ30"/>
<dbReference type="InterPro" id="IPR049316">
    <property type="entry name" value="GDC-P_C"/>
</dbReference>